<dbReference type="STRING" id="642227.HA49_08620"/>
<dbReference type="OrthoDB" id="6464750at2"/>
<keyword evidence="2" id="KW-1185">Reference proteome</keyword>
<dbReference type="eggNOG" id="ENOG502ZSCV">
    <property type="taxonomic scope" value="Bacteria"/>
</dbReference>
<evidence type="ECO:0000313" key="2">
    <source>
        <dbReference type="Proteomes" id="UP000029577"/>
    </source>
</evidence>
<dbReference type="PROSITE" id="PS51257">
    <property type="entry name" value="PROKAR_LIPOPROTEIN"/>
    <property type="match status" value="1"/>
</dbReference>
<proteinExistence type="predicted"/>
<dbReference type="AlphaFoldDB" id="A0A095ULF7"/>
<accession>A0A095ULF7</accession>
<dbReference type="Proteomes" id="UP000029577">
    <property type="component" value="Unassembled WGS sequence"/>
</dbReference>
<evidence type="ECO:0000313" key="1">
    <source>
        <dbReference type="EMBL" id="KGD75283.1"/>
    </source>
</evidence>
<reference evidence="1" key="1">
    <citation type="submission" date="2014-12" db="EMBL/GenBank/DDBJ databases">
        <title>The draft genome of the Tatumella morbirosei type strain, LMG23360T isolated from pineapple rot.</title>
        <authorList>
            <person name="Smits T.H."/>
            <person name="Palmer M."/>
            <person name="Venter S.N."/>
            <person name="Duffy B."/>
            <person name="Steenkamp E.T."/>
            <person name="Chan W.Y."/>
            <person name="Coutinho T.A."/>
            <person name="Coetzee M.P."/>
            <person name="De Maayer P."/>
        </authorList>
    </citation>
    <scope>NUCLEOTIDE SEQUENCE [LARGE SCALE GENOMIC DNA]</scope>
    <source>
        <strain evidence="1">LMG 23360</strain>
    </source>
</reference>
<dbReference type="RefSeq" id="WP_038018929.1">
    <property type="nucleotide sequence ID" value="NZ_JPKR02000004.1"/>
</dbReference>
<comment type="caution">
    <text evidence="1">The sequence shown here is derived from an EMBL/GenBank/DDBJ whole genome shotgun (WGS) entry which is preliminary data.</text>
</comment>
<evidence type="ECO:0008006" key="3">
    <source>
        <dbReference type="Google" id="ProtNLM"/>
    </source>
</evidence>
<name>A0A095ULF7_9GAMM</name>
<sequence>MKKLFLLLPLVLAGCTTVGDYQNQCEQRYSKLSDVANCLDSDVKSDFRMSRADTPKLYVNAARMLGEAVDHGKMTDAQARFELQSLYVNIKQKQDALANQRVIAINNAVNSPQQIYTNQSKSVPVNRPVTTNCTGYGNSVTCNSY</sequence>
<organism evidence="1 2">
    <name type="scientific">Tatumella morbirosei</name>
    <dbReference type="NCBI Taxonomy" id="642227"/>
    <lineage>
        <taxon>Bacteria</taxon>
        <taxon>Pseudomonadati</taxon>
        <taxon>Pseudomonadota</taxon>
        <taxon>Gammaproteobacteria</taxon>
        <taxon>Enterobacterales</taxon>
        <taxon>Erwiniaceae</taxon>
        <taxon>Tatumella</taxon>
    </lineage>
</organism>
<gene>
    <name evidence="1" type="ORF">HA49_08620</name>
</gene>
<protein>
    <recommendedName>
        <fullName evidence="3">Lipoprotein</fullName>
    </recommendedName>
</protein>
<dbReference type="EMBL" id="JPKR02000004">
    <property type="protein sequence ID" value="KGD75283.1"/>
    <property type="molecule type" value="Genomic_DNA"/>
</dbReference>